<dbReference type="AlphaFoldDB" id="A0A448YPX1"/>
<keyword evidence="5" id="KW-0833">Ubl conjugation pathway</keyword>
<dbReference type="PANTHER" id="PTHR24006">
    <property type="entry name" value="UBIQUITIN CARBOXYL-TERMINAL HYDROLASE"/>
    <property type="match status" value="1"/>
</dbReference>
<dbReference type="GO" id="GO:0016579">
    <property type="term" value="P:protein deubiquitination"/>
    <property type="evidence" value="ECO:0007669"/>
    <property type="project" value="InterPro"/>
</dbReference>
<proteinExistence type="inferred from homology"/>
<dbReference type="InterPro" id="IPR001394">
    <property type="entry name" value="Peptidase_C19_UCH"/>
</dbReference>
<dbReference type="Proteomes" id="UP000290900">
    <property type="component" value="Unassembled WGS sequence"/>
</dbReference>
<dbReference type="STRING" id="13370.A0A448YPX1"/>
<sequence length="803" mass="92974">MDPRSPLSHPPTHNHALNGPRTTAVLRPNTVRSIASQQFDLVESNRISLSEGRDRKARSRDKSDADLVLSWIDISLNYMNILKLLSDGKYFKNGHQSEILIELFCYNYFILHHVLPSLSIGEEDKQMVMLLNQMAEQFEGISDYRDQLHSAVRMCDEILDPKILSPTVLKSTTLKSTPSEYYPADDDDEEEQQDNDHVASITINDLSQLSRSRLLLLDMRSFDDFVRSSFPPGFILSTVNVSPKFVEVSSKFGEILDRMKTANMDSFRRLAGLRTYSYVIYYSENSKVGELEHKIDSLLRDYLQGYFTQILWLDGGWSSLEESKQKVPPTSPYSRPAVLPPPAQEAASSSTRPPIPRGMGVATSQTYPTVGPSTDFPLIRIFNYGSTCYINSMLQCLYCASYFRNLFMNENKFMQILRSEKDSLSLSLHHLFVDFFRAGSYYIVKPARFVRLCSILKPDFNIPYEQQDTSQFLYFIMDKLHSELKIEDTPQNRETFRTGDQETDPFAMYSTRKEYKKWHDSLMKTEGVSPINGLFQIQQETCLTCGRCGYKSFNYDYSSMMHLNLNGREYHLNDLIMKNLTVEELSDRLGNAWKCPSCEKMEKRLLSMENRCRDKVELEPATDSDSSTTRKRSSFFKLRRGDRNKSTRSLDIEHEYPEYRTTLNLDRLDMRERQEYERISTLLSQPNVSYRSTAFIKLPKVLIVYLAKFDLYQKKLNNINLKFPKTLKFKLYRNGEEVSYGYQLSSWIDHLGSSVTSGHYTSVVSRYGKWFYCDDENLSAINYESVNEIGDPNAYLLFYSLKG</sequence>
<protein>
    <recommendedName>
        <fullName evidence="3">ubiquitinyl hydrolase 1</fullName>
        <ecNumber evidence="3">3.4.19.12</ecNumber>
    </recommendedName>
</protein>
<evidence type="ECO:0000256" key="4">
    <source>
        <dbReference type="ARBA" id="ARBA00022670"/>
    </source>
</evidence>
<dbReference type="InterPro" id="IPR036873">
    <property type="entry name" value="Rhodanese-like_dom_sf"/>
</dbReference>
<evidence type="ECO:0000313" key="10">
    <source>
        <dbReference type="EMBL" id="VEU22985.1"/>
    </source>
</evidence>
<dbReference type="EMBL" id="CAACVR010000034">
    <property type="protein sequence ID" value="VEU22985.1"/>
    <property type="molecule type" value="Genomic_DNA"/>
</dbReference>
<feature type="compositionally biased region" description="Acidic residues" evidence="8">
    <location>
        <begin position="183"/>
        <end position="193"/>
    </location>
</feature>
<dbReference type="GO" id="GO:0005634">
    <property type="term" value="C:nucleus"/>
    <property type="evidence" value="ECO:0007669"/>
    <property type="project" value="UniProtKB-SubCell"/>
</dbReference>
<dbReference type="SUPFAM" id="SSF52821">
    <property type="entry name" value="Rhodanese/Cell cycle control phosphatase"/>
    <property type="match status" value="1"/>
</dbReference>
<evidence type="ECO:0000256" key="7">
    <source>
        <dbReference type="ARBA" id="ARBA00022807"/>
    </source>
</evidence>
<dbReference type="CDD" id="cd02257">
    <property type="entry name" value="Peptidase_C19"/>
    <property type="match status" value="1"/>
</dbReference>
<dbReference type="Pfam" id="PF00443">
    <property type="entry name" value="UCH"/>
    <property type="match status" value="1"/>
</dbReference>
<gene>
    <name evidence="10" type="ORF">BRENAR_LOCUS3716</name>
</gene>
<keyword evidence="7" id="KW-0788">Thiol protease</keyword>
<dbReference type="PANTHER" id="PTHR24006:SF722">
    <property type="entry name" value="UBIQUITIN CARBOXYL-TERMINAL HYDROLASE 48"/>
    <property type="match status" value="1"/>
</dbReference>
<evidence type="ECO:0000256" key="3">
    <source>
        <dbReference type="ARBA" id="ARBA00012759"/>
    </source>
</evidence>
<evidence type="ECO:0000256" key="2">
    <source>
        <dbReference type="ARBA" id="ARBA00009085"/>
    </source>
</evidence>
<feature type="domain" description="USP" evidence="9">
    <location>
        <begin position="379"/>
        <end position="802"/>
    </location>
</feature>
<dbReference type="InterPro" id="IPR050164">
    <property type="entry name" value="Peptidase_C19"/>
</dbReference>
<dbReference type="SUPFAM" id="SSF54001">
    <property type="entry name" value="Cysteine proteinases"/>
    <property type="match status" value="1"/>
</dbReference>
<dbReference type="InterPro" id="IPR038765">
    <property type="entry name" value="Papain-like_cys_pep_sf"/>
</dbReference>
<evidence type="ECO:0000256" key="1">
    <source>
        <dbReference type="ARBA" id="ARBA00000707"/>
    </source>
</evidence>
<dbReference type="PROSITE" id="PS50235">
    <property type="entry name" value="USP_3"/>
    <property type="match status" value="1"/>
</dbReference>
<feature type="region of interest" description="Disordered" evidence="8">
    <location>
        <begin position="1"/>
        <end position="21"/>
    </location>
</feature>
<accession>A0A448YPX1</accession>
<evidence type="ECO:0000313" key="11">
    <source>
        <dbReference type="Proteomes" id="UP000290900"/>
    </source>
</evidence>
<dbReference type="Gene3D" id="3.90.70.10">
    <property type="entry name" value="Cysteine proteinases"/>
    <property type="match status" value="1"/>
</dbReference>
<keyword evidence="6" id="KW-0378">Hydrolase</keyword>
<evidence type="ECO:0000256" key="8">
    <source>
        <dbReference type="SAM" id="MobiDB-lite"/>
    </source>
</evidence>
<dbReference type="EC" id="3.4.19.12" evidence="3"/>
<dbReference type="InParanoid" id="A0A448YPX1"/>
<keyword evidence="4" id="KW-0645">Protease</keyword>
<dbReference type="GO" id="GO:0004843">
    <property type="term" value="F:cysteine-type deubiquitinase activity"/>
    <property type="evidence" value="ECO:0007669"/>
    <property type="project" value="UniProtKB-EC"/>
</dbReference>
<feature type="region of interest" description="Disordered" evidence="8">
    <location>
        <begin position="323"/>
        <end position="363"/>
    </location>
</feature>
<evidence type="ECO:0000256" key="6">
    <source>
        <dbReference type="ARBA" id="ARBA00022801"/>
    </source>
</evidence>
<dbReference type="Gene3D" id="3.40.250.10">
    <property type="entry name" value="Rhodanese-like domain"/>
    <property type="match status" value="1"/>
</dbReference>
<dbReference type="GO" id="GO:0006508">
    <property type="term" value="P:proteolysis"/>
    <property type="evidence" value="ECO:0007669"/>
    <property type="project" value="UniProtKB-KW"/>
</dbReference>
<reference evidence="10 11" key="1">
    <citation type="submission" date="2018-12" db="EMBL/GenBank/DDBJ databases">
        <authorList>
            <person name="Tiukova I."/>
            <person name="Dainat J."/>
        </authorList>
    </citation>
    <scope>NUCLEOTIDE SEQUENCE [LARGE SCALE GENOMIC DNA]</scope>
</reference>
<keyword evidence="11" id="KW-1185">Reference proteome</keyword>
<evidence type="ECO:0000259" key="9">
    <source>
        <dbReference type="PROSITE" id="PS50235"/>
    </source>
</evidence>
<dbReference type="InterPro" id="IPR028889">
    <property type="entry name" value="USP"/>
</dbReference>
<feature type="region of interest" description="Disordered" evidence="8">
    <location>
        <begin position="176"/>
        <end position="195"/>
    </location>
</feature>
<dbReference type="GO" id="GO:0005829">
    <property type="term" value="C:cytosol"/>
    <property type="evidence" value="ECO:0007669"/>
    <property type="project" value="TreeGrafter"/>
</dbReference>
<organism evidence="10 11">
    <name type="scientific">Brettanomyces naardenensis</name>
    <name type="common">Yeast</name>
    <dbReference type="NCBI Taxonomy" id="13370"/>
    <lineage>
        <taxon>Eukaryota</taxon>
        <taxon>Fungi</taxon>
        <taxon>Dikarya</taxon>
        <taxon>Ascomycota</taxon>
        <taxon>Saccharomycotina</taxon>
        <taxon>Pichiomycetes</taxon>
        <taxon>Pichiales</taxon>
        <taxon>Pichiaceae</taxon>
        <taxon>Brettanomyces</taxon>
    </lineage>
</organism>
<comment type="similarity">
    <text evidence="2">Belongs to the peptidase C19 family.</text>
</comment>
<name>A0A448YPX1_BRENA</name>
<comment type="catalytic activity">
    <reaction evidence="1">
        <text>Thiol-dependent hydrolysis of ester, thioester, amide, peptide and isopeptide bonds formed by the C-terminal Gly of ubiquitin (a 76-residue protein attached to proteins as an intracellular targeting signal).</text>
        <dbReference type="EC" id="3.4.19.12"/>
    </reaction>
</comment>
<evidence type="ECO:0000256" key="5">
    <source>
        <dbReference type="ARBA" id="ARBA00022786"/>
    </source>
</evidence>
<dbReference type="OrthoDB" id="292964at2759"/>